<dbReference type="Proteomes" id="UP000245166">
    <property type="component" value="Unassembled WGS sequence"/>
</dbReference>
<dbReference type="InterPro" id="IPR010174">
    <property type="entry name" value="Succinyl-DAP_deSuclase_DapE"/>
</dbReference>
<proteinExistence type="predicted"/>
<comment type="caution">
    <text evidence="5">The sequence shown here is derived from an EMBL/GenBank/DDBJ whole genome shotgun (WGS) entry which is preliminary data.</text>
</comment>
<dbReference type="GO" id="GO:0046872">
    <property type="term" value="F:metal ion binding"/>
    <property type="evidence" value="ECO:0007669"/>
    <property type="project" value="UniProtKB-KW"/>
</dbReference>
<evidence type="ECO:0000256" key="3">
    <source>
        <dbReference type="NCBIfam" id="TIGR01900"/>
    </source>
</evidence>
<evidence type="ECO:0000313" key="6">
    <source>
        <dbReference type="Proteomes" id="UP000245166"/>
    </source>
</evidence>
<reference evidence="5 6" key="1">
    <citation type="submission" date="2018-03" db="EMBL/GenBank/DDBJ databases">
        <title>Genome assembly of novel Miniimonas species PCH200.</title>
        <authorList>
            <person name="Thakur V."/>
            <person name="Kumar V."/>
            <person name="Singh D."/>
        </authorList>
    </citation>
    <scope>NUCLEOTIDE SEQUENCE [LARGE SCALE GENOMIC DNA]</scope>
    <source>
        <strain evidence="5 6">PCH200</strain>
    </source>
</reference>
<dbReference type="GO" id="GO:0008777">
    <property type="term" value="F:acetylornithine deacetylase activity"/>
    <property type="evidence" value="ECO:0007669"/>
    <property type="project" value="TreeGrafter"/>
</dbReference>
<dbReference type="InterPro" id="IPR011650">
    <property type="entry name" value="Peptidase_M20_dimer"/>
</dbReference>
<dbReference type="GO" id="GO:0006526">
    <property type="term" value="P:L-arginine biosynthetic process"/>
    <property type="evidence" value="ECO:0007669"/>
    <property type="project" value="TreeGrafter"/>
</dbReference>
<dbReference type="PANTHER" id="PTHR43808:SF31">
    <property type="entry name" value="N-ACETYL-L-CITRULLINE DEACETYLASE"/>
    <property type="match status" value="1"/>
</dbReference>
<keyword evidence="6" id="KW-1185">Reference proteome</keyword>
<dbReference type="PANTHER" id="PTHR43808">
    <property type="entry name" value="ACETYLORNITHINE DEACETYLASE"/>
    <property type="match status" value="1"/>
</dbReference>
<dbReference type="Gene3D" id="3.30.70.360">
    <property type="match status" value="1"/>
</dbReference>
<dbReference type="GO" id="GO:0009089">
    <property type="term" value="P:lysine biosynthetic process via diaminopimelate"/>
    <property type="evidence" value="ECO:0007669"/>
    <property type="project" value="UniProtKB-UniRule"/>
</dbReference>
<protein>
    <recommendedName>
        <fullName evidence="3">Succinyl-diaminopimelate desuccinylase</fullName>
        <ecNumber evidence="3">3.5.1.18</ecNumber>
    </recommendedName>
</protein>
<dbReference type="InterPro" id="IPR002933">
    <property type="entry name" value="Peptidase_M20"/>
</dbReference>
<dbReference type="OrthoDB" id="7055905at2"/>
<dbReference type="GO" id="GO:0009014">
    <property type="term" value="F:succinyl-diaminopimelate desuccinylase activity"/>
    <property type="evidence" value="ECO:0007669"/>
    <property type="project" value="UniProtKB-UniRule"/>
</dbReference>
<organism evidence="5 6">
    <name type="scientific">Serinibacter arcticus</name>
    <dbReference type="NCBI Taxonomy" id="1655435"/>
    <lineage>
        <taxon>Bacteria</taxon>
        <taxon>Bacillati</taxon>
        <taxon>Actinomycetota</taxon>
        <taxon>Actinomycetes</taxon>
        <taxon>Micrococcales</taxon>
        <taxon>Beutenbergiaceae</taxon>
        <taxon>Serinibacter</taxon>
    </lineage>
</organism>
<dbReference type="InterPro" id="IPR036264">
    <property type="entry name" value="Bact_exopeptidase_dim_dom"/>
</dbReference>
<dbReference type="SUPFAM" id="SSF55031">
    <property type="entry name" value="Bacterial exopeptidase dimerisation domain"/>
    <property type="match status" value="1"/>
</dbReference>
<dbReference type="SUPFAM" id="SSF53187">
    <property type="entry name" value="Zn-dependent exopeptidases"/>
    <property type="match status" value="1"/>
</dbReference>
<evidence type="ECO:0000259" key="4">
    <source>
        <dbReference type="Pfam" id="PF07687"/>
    </source>
</evidence>
<evidence type="ECO:0000256" key="2">
    <source>
        <dbReference type="ARBA" id="ARBA00022801"/>
    </source>
</evidence>
<dbReference type="AlphaFoldDB" id="A0A2U1ZTM8"/>
<keyword evidence="1" id="KW-0479">Metal-binding</keyword>
<gene>
    <name evidence="5" type="ORF">C8046_06385</name>
</gene>
<evidence type="ECO:0000313" key="5">
    <source>
        <dbReference type="EMBL" id="PWD50337.1"/>
    </source>
</evidence>
<dbReference type="EMBL" id="PYHR01000002">
    <property type="protein sequence ID" value="PWD50337.1"/>
    <property type="molecule type" value="Genomic_DNA"/>
</dbReference>
<dbReference type="Gene3D" id="3.40.630.10">
    <property type="entry name" value="Zn peptidases"/>
    <property type="match status" value="1"/>
</dbReference>
<dbReference type="Pfam" id="PF07687">
    <property type="entry name" value="M20_dimer"/>
    <property type="match status" value="1"/>
</dbReference>
<name>A0A2U1ZTM8_9MICO</name>
<sequence>MTDAPAPAATLPDLATTDPVELTRALCDLPSVSGDERAIADAIETALRALPHLEVLRDGDAVLARTTLGRASRVVIAGHIDTVPVQGNLPTQLRHDDAVGEVLWGRGTVDMKGGVAVALHLAATVTEPAVDVTYAFYDHEEVEADKNGLGRIARRHPAWLAADFAILGEPTAGHVEGGCNGTMRLEVATTGRTAHSARAWRGHNAIHDLAPVLAALAAHESETVTVDGLDYREGLNAVGIGGGIAGNMIPDAAVVTVNYRFAPHRDAAAAEAYVRAVLADALADLPDVTITVTDVAEGARPGLDHTVAAAFVRAAVAATGAEVNPKYGWTDVARFSALGVPAVNFGPGDPNLAHADDERCPTAQITDVAAALRAWLAPAS</sequence>
<evidence type="ECO:0000256" key="1">
    <source>
        <dbReference type="ARBA" id="ARBA00022723"/>
    </source>
</evidence>
<keyword evidence="2" id="KW-0378">Hydrolase</keyword>
<dbReference type="Pfam" id="PF01546">
    <property type="entry name" value="Peptidase_M20"/>
    <property type="match status" value="1"/>
</dbReference>
<dbReference type="EC" id="3.5.1.18" evidence="3"/>
<accession>A0A2U1ZTM8</accession>
<feature type="domain" description="Peptidase M20 dimerisation" evidence="4">
    <location>
        <begin position="181"/>
        <end position="283"/>
    </location>
</feature>
<dbReference type="RefSeq" id="WP_109228719.1">
    <property type="nucleotide sequence ID" value="NZ_PYHR01000002.1"/>
</dbReference>
<dbReference type="InterPro" id="IPR050072">
    <property type="entry name" value="Peptidase_M20A"/>
</dbReference>
<dbReference type="NCBIfam" id="TIGR01900">
    <property type="entry name" value="dapE-gram_pos"/>
    <property type="match status" value="1"/>
</dbReference>